<dbReference type="AlphaFoldDB" id="A0A6A0AFE4"/>
<dbReference type="Proteomes" id="UP000485058">
    <property type="component" value="Unassembled WGS sequence"/>
</dbReference>
<evidence type="ECO:0000313" key="2">
    <source>
        <dbReference type="Proteomes" id="UP000485058"/>
    </source>
</evidence>
<name>A0A6A0AFE4_HAELA</name>
<evidence type="ECO:0000313" key="1">
    <source>
        <dbReference type="EMBL" id="GFH31619.1"/>
    </source>
</evidence>
<organism evidence="1 2">
    <name type="scientific">Haematococcus lacustris</name>
    <name type="common">Green alga</name>
    <name type="synonym">Haematococcus pluvialis</name>
    <dbReference type="NCBI Taxonomy" id="44745"/>
    <lineage>
        <taxon>Eukaryota</taxon>
        <taxon>Viridiplantae</taxon>
        <taxon>Chlorophyta</taxon>
        <taxon>core chlorophytes</taxon>
        <taxon>Chlorophyceae</taxon>
        <taxon>CS clade</taxon>
        <taxon>Chlamydomonadales</taxon>
        <taxon>Haematococcaceae</taxon>
        <taxon>Haematococcus</taxon>
    </lineage>
</organism>
<reference evidence="1 2" key="1">
    <citation type="submission" date="2020-02" db="EMBL/GenBank/DDBJ databases">
        <title>Draft genome sequence of Haematococcus lacustris strain NIES-144.</title>
        <authorList>
            <person name="Morimoto D."/>
            <person name="Nakagawa S."/>
            <person name="Yoshida T."/>
            <person name="Sawayama S."/>
        </authorList>
    </citation>
    <scope>NUCLEOTIDE SEQUENCE [LARGE SCALE GENOMIC DNA]</scope>
    <source>
        <strain evidence="1 2">NIES-144</strain>
    </source>
</reference>
<accession>A0A6A0AFE4</accession>
<comment type="caution">
    <text evidence="1">The sequence shown here is derived from an EMBL/GenBank/DDBJ whole genome shotgun (WGS) entry which is preliminary data.</text>
</comment>
<protein>
    <submittedName>
        <fullName evidence="1">Uncharacterized protein</fullName>
    </submittedName>
</protein>
<proteinExistence type="predicted"/>
<sequence length="133" mass="14584">MSMFTTQRSQRVSGSIVARTAHVARTWVHCHCVAGGPRHRPWYHTPATLVRPAEAAGQLMWAVGGWVAWPKAYTGGSNLQKLGRRWSMWKHNQGPPCRVIQPASRAWPQTGLQAGKRARPCGDTMGVGQSVGC</sequence>
<gene>
    <name evidence="1" type="ORF">HaLaN_30696</name>
</gene>
<keyword evidence="2" id="KW-1185">Reference proteome</keyword>
<dbReference type="EMBL" id="BLLF01005776">
    <property type="protein sequence ID" value="GFH31619.1"/>
    <property type="molecule type" value="Genomic_DNA"/>
</dbReference>